<evidence type="ECO:0000313" key="1">
    <source>
        <dbReference type="EMBL" id="MFD2968687.1"/>
    </source>
</evidence>
<organism evidence="1 2">
    <name type="scientific">Sphingobacterium bambusae</name>
    <dbReference type="NCBI Taxonomy" id="662858"/>
    <lineage>
        <taxon>Bacteria</taxon>
        <taxon>Pseudomonadati</taxon>
        <taxon>Bacteroidota</taxon>
        <taxon>Sphingobacteriia</taxon>
        <taxon>Sphingobacteriales</taxon>
        <taxon>Sphingobacteriaceae</taxon>
        <taxon>Sphingobacterium</taxon>
    </lineage>
</organism>
<dbReference type="RefSeq" id="WP_320185352.1">
    <property type="nucleotide sequence ID" value="NZ_CP138332.1"/>
</dbReference>
<evidence type="ECO:0000313" key="2">
    <source>
        <dbReference type="Proteomes" id="UP001597525"/>
    </source>
</evidence>
<comment type="caution">
    <text evidence="1">The sequence shown here is derived from an EMBL/GenBank/DDBJ whole genome shotgun (WGS) entry which is preliminary data.</text>
</comment>
<proteinExistence type="predicted"/>
<protein>
    <submittedName>
        <fullName evidence="1">Uncharacterized protein</fullName>
    </submittedName>
</protein>
<keyword evidence="2" id="KW-1185">Reference proteome</keyword>
<accession>A0ABW6BIP5</accession>
<reference evidence="2" key="1">
    <citation type="journal article" date="2019" name="Int. J. Syst. Evol. Microbiol.">
        <title>The Global Catalogue of Microorganisms (GCM) 10K type strain sequencing project: providing services to taxonomists for standard genome sequencing and annotation.</title>
        <authorList>
            <consortium name="The Broad Institute Genomics Platform"/>
            <consortium name="The Broad Institute Genome Sequencing Center for Infectious Disease"/>
            <person name="Wu L."/>
            <person name="Ma J."/>
        </authorList>
    </citation>
    <scope>NUCLEOTIDE SEQUENCE [LARGE SCALE GENOMIC DNA]</scope>
    <source>
        <strain evidence="2">KCTC 22814</strain>
    </source>
</reference>
<dbReference type="EMBL" id="JBHUPB010000009">
    <property type="protein sequence ID" value="MFD2968687.1"/>
    <property type="molecule type" value="Genomic_DNA"/>
</dbReference>
<dbReference type="Proteomes" id="UP001597525">
    <property type="component" value="Unassembled WGS sequence"/>
</dbReference>
<gene>
    <name evidence="1" type="ORF">ACFS7Y_14900</name>
</gene>
<sequence length="222" mass="25587">MDAKVKKAFDAGLSAYAQGENIDSTALAQALTQAFNQEASFMEKVDALDEAFDDHQRFEELREVYFDLLMVNFFAEDVQKLEEDYLDSEEWEAIEEDTIDRGTELLNIFLYLRECADDEIEPSLEDYLKEFLLVEEDEFQDEYAIYEKLIANQILVESSYEEIAKVASLLDPQEELKELFYGMVGFFNEPSPSAAQLEEFKAAAENPSLDVAIYQVIIHFNQ</sequence>
<name>A0ABW6BIP5_9SPHI</name>